<evidence type="ECO:0008006" key="4">
    <source>
        <dbReference type="Google" id="ProtNLM"/>
    </source>
</evidence>
<dbReference type="AlphaFoldDB" id="A0A6P1MHK3"/>
<dbReference type="RefSeq" id="WP_162360843.1">
    <property type="nucleotide sequence ID" value="NZ_CP047591.1"/>
</dbReference>
<keyword evidence="1" id="KW-1133">Transmembrane helix</keyword>
<name>A0A6P1MHK3_9FIRM</name>
<evidence type="ECO:0000313" key="2">
    <source>
        <dbReference type="EMBL" id="QHI71066.1"/>
    </source>
</evidence>
<dbReference type="KEGG" id="amic:Ami3637_00495"/>
<dbReference type="Proteomes" id="UP000463883">
    <property type="component" value="Chromosome"/>
</dbReference>
<organism evidence="2 3">
    <name type="scientific">Aminipila terrae</name>
    <dbReference type="NCBI Taxonomy" id="2697030"/>
    <lineage>
        <taxon>Bacteria</taxon>
        <taxon>Bacillati</taxon>
        <taxon>Bacillota</taxon>
        <taxon>Clostridia</taxon>
        <taxon>Peptostreptococcales</taxon>
        <taxon>Anaerovoracaceae</taxon>
        <taxon>Aminipila</taxon>
    </lineage>
</organism>
<proteinExistence type="predicted"/>
<reference evidence="2 3" key="1">
    <citation type="submission" date="2020-01" db="EMBL/GenBank/DDBJ databases">
        <title>Genomic analysis of Aminipila sp. CBA3637.</title>
        <authorList>
            <person name="Kim Y.B."/>
            <person name="Roh S.W."/>
        </authorList>
    </citation>
    <scope>NUCLEOTIDE SEQUENCE [LARGE SCALE GENOMIC DNA]</scope>
    <source>
        <strain evidence="2 3">CBA3637</strain>
    </source>
</reference>
<keyword evidence="1" id="KW-0472">Membrane</keyword>
<keyword evidence="1" id="KW-0812">Transmembrane</keyword>
<sequence length="138" mass="15903">MWKKRGSIMVEASILYPVIIGAVMAVIYIIICMYTGAAMRANLNIELRNQILQRTETGEKVEITGKFVPQDKYGRGAFNKKICFTEEKKQGMSVLYGIELHSYKGNSMMSNIITRRHQGELYIINEKEYIRKVDMITQ</sequence>
<dbReference type="EMBL" id="CP047591">
    <property type="protein sequence ID" value="QHI71066.1"/>
    <property type="molecule type" value="Genomic_DNA"/>
</dbReference>
<evidence type="ECO:0000256" key="1">
    <source>
        <dbReference type="SAM" id="Phobius"/>
    </source>
</evidence>
<gene>
    <name evidence="2" type="ORF">Ami3637_00495</name>
</gene>
<keyword evidence="3" id="KW-1185">Reference proteome</keyword>
<evidence type="ECO:0000313" key="3">
    <source>
        <dbReference type="Proteomes" id="UP000463883"/>
    </source>
</evidence>
<feature type="transmembrane region" description="Helical" evidence="1">
    <location>
        <begin position="12"/>
        <end position="37"/>
    </location>
</feature>
<accession>A0A6P1MHK3</accession>
<protein>
    <recommendedName>
        <fullName evidence="4">Pilus assembly protein</fullName>
    </recommendedName>
</protein>